<dbReference type="Proteomes" id="UP000324222">
    <property type="component" value="Unassembled WGS sequence"/>
</dbReference>
<organism evidence="1 2">
    <name type="scientific">Portunus trituberculatus</name>
    <name type="common">Swimming crab</name>
    <name type="synonym">Neptunus trituberculatus</name>
    <dbReference type="NCBI Taxonomy" id="210409"/>
    <lineage>
        <taxon>Eukaryota</taxon>
        <taxon>Metazoa</taxon>
        <taxon>Ecdysozoa</taxon>
        <taxon>Arthropoda</taxon>
        <taxon>Crustacea</taxon>
        <taxon>Multicrustacea</taxon>
        <taxon>Malacostraca</taxon>
        <taxon>Eumalacostraca</taxon>
        <taxon>Eucarida</taxon>
        <taxon>Decapoda</taxon>
        <taxon>Pleocyemata</taxon>
        <taxon>Brachyura</taxon>
        <taxon>Eubrachyura</taxon>
        <taxon>Portunoidea</taxon>
        <taxon>Portunidae</taxon>
        <taxon>Portuninae</taxon>
        <taxon>Portunus</taxon>
    </lineage>
</organism>
<evidence type="ECO:0000313" key="2">
    <source>
        <dbReference type="Proteomes" id="UP000324222"/>
    </source>
</evidence>
<evidence type="ECO:0000313" key="1">
    <source>
        <dbReference type="EMBL" id="MPC43172.1"/>
    </source>
</evidence>
<dbReference type="EMBL" id="VSRR010005712">
    <property type="protein sequence ID" value="MPC43172.1"/>
    <property type="molecule type" value="Genomic_DNA"/>
</dbReference>
<protein>
    <submittedName>
        <fullName evidence="1">Uncharacterized protein</fullName>
    </submittedName>
</protein>
<dbReference type="AlphaFoldDB" id="A0A5B7F9P8"/>
<proteinExistence type="predicted"/>
<gene>
    <name evidence="1" type="ORF">E2C01_036810</name>
</gene>
<keyword evidence="2" id="KW-1185">Reference proteome</keyword>
<comment type="caution">
    <text evidence="1">The sequence shown here is derived from an EMBL/GenBank/DDBJ whole genome shotgun (WGS) entry which is preliminary data.</text>
</comment>
<reference evidence="1 2" key="1">
    <citation type="submission" date="2019-05" db="EMBL/GenBank/DDBJ databases">
        <title>Another draft genome of Portunus trituberculatus and its Hox gene families provides insights of decapod evolution.</title>
        <authorList>
            <person name="Jeong J.-H."/>
            <person name="Song I."/>
            <person name="Kim S."/>
            <person name="Choi T."/>
            <person name="Kim D."/>
            <person name="Ryu S."/>
            <person name="Kim W."/>
        </authorList>
    </citation>
    <scope>NUCLEOTIDE SEQUENCE [LARGE SCALE GENOMIC DNA]</scope>
    <source>
        <tissue evidence="1">Muscle</tissue>
    </source>
</reference>
<accession>A0A5B7F9P8</accession>
<name>A0A5B7F9P8_PORTR</name>
<sequence>MYRVQVTRAVVARCSAVQYVGKHEAARSRKWRQKLVDHWNKLQFLRFLSEAITVNASTSHVCMPRTHHGLVSHPALPPIYLTVRKGTSY</sequence>